<feature type="non-terminal residue" evidence="3">
    <location>
        <position position="149"/>
    </location>
</feature>
<proteinExistence type="predicted"/>
<keyword evidence="1" id="KW-0472">Membrane</keyword>
<dbReference type="Proteomes" id="UP000229362">
    <property type="component" value="Unassembled WGS sequence"/>
</dbReference>
<dbReference type="Pfam" id="PF14257">
    <property type="entry name" value="DUF4349"/>
    <property type="match status" value="1"/>
</dbReference>
<evidence type="ECO:0000313" key="4">
    <source>
        <dbReference type="Proteomes" id="UP000229362"/>
    </source>
</evidence>
<reference evidence="4" key="1">
    <citation type="submission" date="2017-09" db="EMBL/GenBank/DDBJ databases">
        <title>Depth-based differentiation of microbial function through sediment-hosted aquifers and enrichment of novel symbionts in the deep terrestrial subsurface.</title>
        <authorList>
            <person name="Probst A.J."/>
            <person name="Ladd B."/>
            <person name="Jarett J.K."/>
            <person name="Geller-Mcgrath D.E."/>
            <person name="Sieber C.M.K."/>
            <person name="Emerson J.B."/>
            <person name="Anantharaman K."/>
            <person name="Thomas B.C."/>
            <person name="Malmstrom R."/>
            <person name="Stieglmeier M."/>
            <person name="Klingl A."/>
            <person name="Woyke T."/>
            <person name="Ryan C.M."/>
            <person name="Banfield J.F."/>
        </authorList>
    </citation>
    <scope>NUCLEOTIDE SEQUENCE [LARGE SCALE GENOMIC DNA]</scope>
</reference>
<keyword evidence="1" id="KW-0812">Transmembrane</keyword>
<sequence length="149" mass="15628">MTKKSIIGSIVCIGILVILVIIVLGSIGGKSSQGDLYYDEDFSYGESAGVDSLGIAGAGLTEQASKRTMVAPAPTFDTSASDDTTQGQERLIIKTGTIAIVVEEVGLAVEQVQRFAESHNGFVVSSNAYNTGIAPRAEITIRVPVETFD</sequence>
<gene>
    <name evidence="3" type="ORF">COU33_01380</name>
</gene>
<dbReference type="AlphaFoldDB" id="A0A2M6W1T9"/>
<evidence type="ECO:0000313" key="3">
    <source>
        <dbReference type="EMBL" id="PIT86753.1"/>
    </source>
</evidence>
<accession>A0A2M6W1T9</accession>
<feature type="domain" description="DUF4349" evidence="2">
    <location>
        <begin position="90"/>
        <end position="149"/>
    </location>
</feature>
<organism evidence="3 4">
    <name type="scientific">Candidatus Magasanikbacteria bacterium CG10_big_fil_rev_8_21_14_0_10_43_6</name>
    <dbReference type="NCBI Taxonomy" id="1974650"/>
    <lineage>
        <taxon>Bacteria</taxon>
        <taxon>Candidatus Magasanikiibacteriota</taxon>
    </lineage>
</organism>
<name>A0A2M6W1T9_9BACT</name>
<evidence type="ECO:0000256" key="1">
    <source>
        <dbReference type="SAM" id="Phobius"/>
    </source>
</evidence>
<keyword evidence="1" id="KW-1133">Transmembrane helix</keyword>
<protein>
    <recommendedName>
        <fullName evidence="2">DUF4349 domain-containing protein</fullName>
    </recommendedName>
</protein>
<feature type="transmembrane region" description="Helical" evidence="1">
    <location>
        <begin position="6"/>
        <end position="27"/>
    </location>
</feature>
<dbReference type="EMBL" id="PFBZ01000058">
    <property type="protein sequence ID" value="PIT86753.1"/>
    <property type="molecule type" value="Genomic_DNA"/>
</dbReference>
<evidence type="ECO:0000259" key="2">
    <source>
        <dbReference type="Pfam" id="PF14257"/>
    </source>
</evidence>
<dbReference type="InterPro" id="IPR025645">
    <property type="entry name" value="DUF4349"/>
</dbReference>
<comment type="caution">
    <text evidence="3">The sequence shown here is derived from an EMBL/GenBank/DDBJ whole genome shotgun (WGS) entry which is preliminary data.</text>
</comment>